<dbReference type="EMBL" id="CP029608">
    <property type="protein sequence ID" value="AXI62311.1"/>
    <property type="molecule type" value="Genomic_DNA"/>
</dbReference>
<feature type="domain" description="Methyltransferase" evidence="1">
    <location>
        <begin position="172"/>
        <end position="267"/>
    </location>
</feature>
<dbReference type="SUPFAM" id="SSF53335">
    <property type="entry name" value="S-adenosyl-L-methionine-dependent methyltransferases"/>
    <property type="match status" value="1"/>
</dbReference>
<dbReference type="InterPro" id="IPR041698">
    <property type="entry name" value="Methyltransf_25"/>
</dbReference>
<protein>
    <submittedName>
        <fullName evidence="2">Class I SAM-dependent methyltransferase</fullName>
    </submittedName>
</protein>
<dbReference type="AlphaFoldDB" id="A0A345RSP5"/>
<dbReference type="Pfam" id="PF13649">
    <property type="entry name" value="Methyltransf_25"/>
    <property type="match status" value="1"/>
</dbReference>
<dbReference type="InterPro" id="IPR029063">
    <property type="entry name" value="SAM-dependent_MTases_sf"/>
</dbReference>
<reference evidence="2 3" key="1">
    <citation type="submission" date="2018-05" db="EMBL/GenBank/DDBJ databases">
        <title>Complete genome sequence of Pseudomonas kribbensis 46-2(T).</title>
        <authorList>
            <person name="Jeong H."/>
            <person name="Lee S.-G."/>
            <person name="Rha E."/>
            <person name="Kim H."/>
        </authorList>
    </citation>
    <scope>NUCLEOTIDE SEQUENCE [LARGE SCALE GENOMIC DNA]</scope>
    <source>
        <strain evidence="2 3">46-2</strain>
    </source>
</reference>
<dbReference type="RefSeq" id="WP_114884041.1">
    <property type="nucleotide sequence ID" value="NZ_CP029608.1"/>
</dbReference>
<evidence type="ECO:0000313" key="2">
    <source>
        <dbReference type="EMBL" id="AXI62311.1"/>
    </source>
</evidence>
<dbReference type="GO" id="GO:0032259">
    <property type="term" value="P:methylation"/>
    <property type="evidence" value="ECO:0007669"/>
    <property type="project" value="UniProtKB-KW"/>
</dbReference>
<dbReference type="CDD" id="cd02440">
    <property type="entry name" value="AdoMet_MTases"/>
    <property type="match status" value="1"/>
</dbReference>
<dbReference type="Proteomes" id="UP000253720">
    <property type="component" value="Chromosome"/>
</dbReference>
<dbReference type="GO" id="GO:0008168">
    <property type="term" value="F:methyltransferase activity"/>
    <property type="evidence" value="ECO:0007669"/>
    <property type="project" value="UniProtKB-KW"/>
</dbReference>
<name>A0A345RSP5_9PSED</name>
<keyword evidence="2" id="KW-0489">Methyltransferase</keyword>
<keyword evidence="2" id="KW-0808">Transferase</keyword>
<evidence type="ECO:0000313" key="3">
    <source>
        <dbReference type="Proteomes" id="UP000253720"/>
    </source>
</evidence>
<keyword evidence="3" id="KW-1185">Reference proteome</keyword>
<sequence>MNRLDRSRELALASTMHLHIDEKGTVGHYLEPPGSGLHHVFFLRVNGEVWVGRKRLQRDRHFRWHASSVLKPCMLLGPHLHSLWGDEGLSIGYRTASVEQKAQTFERALRLPDSEILFPFPIVDAAGREVVCPADFWQCSESLAEQLNNDEQHLREQCAGLLQAITETGALIYDPACSTGEFIAHLARALPDCLCLGSDRSASMIEHARQVHGSTSVEFRLLDASDAFDAGIHCDVLILRFLNAEVLTRREARTAFESLIRCVKPGGTLLVFGHTPVLIPVVWLAAAHNLQLESTVAARPGQMELFQFYRLKVATA</sequence>
<accession>A0A345RSP5</accession>
<gene>
    <name evidence="2" type="ORF">DLD99_18125</name>
</gene>
<proteinExistence type="predicted"/>
<evidence type="ECO:0000259" key="1">
    <source>
        <dbReference type="Pfam" id="PF13649"/>
    </source>
</evidence>
<dbReference type="KEGG" id="pke:DLD99_18125"/>
<organism evidence="2 3">
    <name type="scientific">Pseudomonas kribbensis</name>
    <dbReference type="NCBI Taxonomy" id="1628086"/>
    <lineage>
        <taxon>Bacteria</taxon>
        <taxon>Pseudomonadati</taxon>
        <taxon>Pseudomonadota</taxon>
        <taxon>Gammaproteobacteria</taxon>
        <taxon>Pseudomonadales</taxon>
        <taxon>Pseudomonadaceae</taxon>
        <taxon>Pseudomonas</taxon>
    </lineage>
</organism>
<dbReference type="Gene3D" id="3.40.50.150">
    <property type="entry name" value="Vaccinia Virus protein VP39"/>
    <property type="match status" value="1"/>
</dbReference>